<evidence type="ECO:0000313" key="1">
    <source>
        <dbReference type="EMBL" id="GAA4487508.1"/>
    </source>
</evidence>
<reference evidence="2" key="1">
    <citation type="journal article" date="2019" name="Int. J. Syst. Evol. Microbiol.">
        <title>The Global Catalogue of Microorganisms (GCM) 10K type strain sequencing project: providing services to taxonomists for standard genome sequencing and annotation.</title>
        <authorList>
            <consortium name="The Broad Institute Genomics Platform"/>
            <consortium name="The Broad Institute Genome Sequencing Center for Infectious Disease"/>
            <person name="Wu L."/>
            <person name="Ma J."/>
        </authorList>
    </citation>
    <scope>NUCLEOTIDE SEQUENCE [LARGE SCALE GENOMIC DNA]</scope>
    <source>
        <strain evidence="2">JCM 17933</strain>
    </source>
</reference>
<organism evidence="1 2">
    <name type="scientific">Actinoallomurus oryzae</name>
    <dbReference type="NCBI Taxonomy" id="502180"/>
    <lineage>
        <taxon>Bacteria</taxon>
        <taxon>Bacillati</taxon>
        <taxon>Actinomycetota</taxon>
        <taxon>Actinomycetes</taxon>
        <taxon>Streptosporangiales</taxon>
        <taxon>Thermomonosporaceae</taxon>
        <taxon>Actinoallomurus</taxon>
    </lineage>
</organism>
<protein>
    <submittedName>
        <fullName evidence="1">Uncharacterized protein</fullName>
    </submittedName>
</protein>
<dbReference type="Pfam" id="PF14433">
    <property type="entry name" value="SUKH-3"/>
    <property type="match status" value="1"/>
</dbReference>
<keyword evidence="2" id="KW-1185">Reference proteome</keyword>
<proteinExistence type="predicted"/>
<dbReference type="Proteomes" id="UP001500503">
    <property type="component" value="Unassembled WGS sequence"/>
</dbReference>
<dbReference type="InterPro" id="IPR025850">
    <property type="entry name" value="SUKH-3"/>
</dbReference>
<evidence type="ECO:0000313" key="2">
    <source>
        <dbReference type="Proteomes" id="UP001500503"/>
    </source>
</evidence>
<comment type="caution">
    <text evidence="1">The sequence shown here is derived from an EMBL/GenBank/DDBJ whole genome shotgun (WGS) entry which is preliminary data.</text>
</comment>
<dbReference type="RefSeq" id="WP_345459194.1">
    <property type="nucleotide sequence ID" value="NZ_BAABHF010000012.1"/>
</dbReference>
<sequence>MGVFGGDPISVLPSTVEEFCIADEVHRFDGDAERHGRSRAVIDDDAERARIARYLRGAEVLEQSHAWLFTLFDDPAASAEGVPLSYYTDGTWIWSDGCAYHLIAHHHAPQPEFLRHIAAAEYRCAPVSPAVVAKARSALRTHRAIAAELHLRSVDQCSIDRSGWANDPPTVPYDPDRMEELLSDDSPFTVDVEISLMSAGWQPGRDAGARVTPWLTEFCAREGIQGRRHQTFPAAVELLTEFGLLDMAEVGYHIHFFPLDAWIDPVEYAWYAEEIGTRLFPIALIEDCGGVLGPGYINGRGRLFVDETGRILARYDNAWYLLGEDLGSALDLVLNGGPTAETDRGHRSPGPWPGGLPAVARHGEWTRLNPRWYPFNSSTSFRLAGDSFRLDAGDPEWHLEDVFPRNEGAIAEVEAPLARELGWRRAAVYGVGVTPWLAERAVEIAGVHPGAFRRLSSLGRELGPPSPDDIRAWFSRNGHSPFKVGSTKTLVFDDGRRGYLVAGADTSVRDELIDWLAKAVRRLDRALRSRGLRVLEREDVDRDDPRGRLVVSAGGAAPALRIALAEDGWIATPDAPGADSRLLRRPDQTSDVRVHGRNGFDDLAHDVHAILLADALRD</sequence>
<gene>
    <name evidence="1" type="ORF">GCM10023191_015470</name>
</gene>
<dbReference type="EMBL" id="BAABHF010000012">
    <property type="protein sequence ID" value="GAA4487508.1"/>
    <property type="molecule type" value="Genomic_DNA"/>
</dbReference>
<name>A0ABP8PKQ9_9ACTN</name>
<accession>A0ABP8PKQ9</accession>